<proteinExistence type="predicted"/>
<accession>A9U892</accession>
<feature type="region of interest" description="Disordered" evidence="1">
    <location>
        <begin position="109"/>
        <end position="186"/>
    </location>
</feature>
<dbReference type="EMBL" id="DS546890">
    <property type="protein sequence ID" value="EDQ48111.1"/>
    <property type="molecule type" value="Genomic_DNA"/>
</dbReference>
<evidence type="ECO:0000256" key="1">
    <source>
        <dbReference type="SAM" id="MobiDB-lite"/>
    </source>
</evidence>
<sequence length="186" mass="19445">LCWVVLVVNCCGGGGGMFGRVVDEARGGVSFLLPALLGLLLDCATRPDQTLAAISMGALVRLAEVGGHQFNDKDWSTVLDSIRDACQSTQPVELMKPESMVTLGSDLVSGPGRLSIATPPSSMRGGHTPGGQPEAEAEHSVAHENGAVEGTPKSVSNGDASKMNRRLSFDSVAEERVERLSIAESE</sequence>
<reference evidence="2" key="1">
    <citation type="journal article" date="2008" name="Science">
        <title>The Physcomitrella genome reveals evolutionary insights into the conquest of land by plants.</title>
        <authorList>
            <person name="Rensing S."/>
            <person name="Lang D."/>
            <person name="Zimmer A."/>
            <person name="Terry A."/>
            <person name="Salamov A."/>
            <person name="Shapiro H."/>
            <person name="Nishiyama T."/>
            <person name="Perroud P.-F."/>
            <person name="Lindquist E."/>
            <person name="Kamisugi Y."/>
            <person name="Tanahashi T."/>
            <person name="Sakakibara K."/>
            <person name="Fujita T."/>
            <person name="Oishi K."/>
            <person name="Shin-I T."/>
            <person name="Kuroki Y."/>
            <person name="Toyoda A."/>
            <person name="Suzuki Y."/>
            <person name="Hashimoto A."/>
            <person name="Yamaguchi K."/>
            <person name="Sugano A."/>
            <person name="Kohara Y."/>
            <person name="Fujiyama A."/>
            <person name="Anterola A."/>
            <person name="Aoki S."/>
            <person name="Ashton N."/>
            <person name="Barbazuk W.B."/>
            <person name="Barker E."/>
            <person name="Bennetzen J."/>
            <person name="Bezanilla M."/>
            <person name="Blankenship R."/>
            <person name="Cho S.H."/>
            <person name="Dutcher S."/>
            <person name="Estelle M."/>
            <person name="Fawcett J.A."/>
            <person name="Gundlach H."/>
            <person name="Hanada K."/>
            <person name="Heyl A."/>
            <person name="Hicks K.A."/>
            <person name="Hugh J."/>
            <person name="Lohr M."/>
            <person name="Mayer K."/>
            <person name="Melkozernov A."/>
            <person name="Murata T."/>
            <person name="Nelson D."/>
            <person name="Pils B."/>
            <person name="Prigge M."/>
            <person name="Reiss B."/>
            <person name="Renner T."/>
            <person name="Rombauts S."/>
            <person name="Rushton P."/>
            <person name="Sanderfoot A."/>
            <person name="Schween G."/>
            <person name="Shiu S.-H."/>
            <person name="Stueber K."/>
            <person name="Theodoulou F.L."/>
            <person name="Tu H."/>
            <person name="Van de Peer Y."/>
            <person name="Verrier P.J."/>
            <person name="Waters E."/>
            <person name="Wood A."/>
            <person name="Yang L."/>
            <person name="Cove D."/>
            <person name="Cuming A."/>
            <person name="Hasebe M."/>
            <person name="Lucas S."/>
            <person name="Mishler D.B."/>
            <person name="Reski R."/>
            <person name="Grigoriev I."/>
            <person name="Quatrano R.S."/>
            <person name="Boore J.L."/>
        </authorList>
    </citation>
    <scope>NUCLEOTIDE SEQUENCE [LARGE SCALE GENOMIC DNA]</scope>
</reference>
<feature type="compositionally biased region" description="Basic and acidic residues" evidence="1">
    <location>
        <begin position="173"/>
        <end position="186"/>
    </location>
</feature>
<protein>
    <submittedName>
        <fullName evidence="2">Predicted protein</fullName>
    </submittedName>
</protein>
<feature type="non-terminal residue" evidence="2">
    <location>
        <position position="1"/>
    </location>
</feature>
<evidence type="ECO:0000313" key="2">
    <source>
        <dbReference type="EMBL" id="EDQ48111.1"/>
    </source>
</evidence>
<dbReference type="AlphaFoldDB" id="A9U892"/>
<gene>
    <name evidence="2" type="ORF">PHYPADRAFT_104287</name>
</gene>
<feature type="non-terminal residue" evidence="2">
    <location>
        <position position="186"/>
    </location>
</feature>
<organism>
    <name type="scientific">Physcomitrium patens</name>
    <name type="common">Spreading-leaved earth moss</name>
    <name type="synonym">Physcomitrella patens</name>
    <dbReference type="NCBI Taxonomy" id="3218"/>
    <lineage>
        <taxon>Eukaryota</taxon>
        <taxon>Viridiplantae</taxon>
        <taxon>Streptophyta</taxon>
        <taxon>Embryophyta</taxon>
        <taxon>Bryophyta</taxon>
        <taxon>Bryophytina</taxon>
        <taxon>Bryopsida</taxon>
        <taxon>Funariidae</taxon>
        <taxon>Funariales</taxon>
        <taxon>Funariaceae</taxon>
        <taxon>Physcomitrium</taxon>
    </lineage>
</organism>
<name>A9U892_PHYPA</name>